<dbReference type="EMBL" id="FORY01000004">
    <property type="protein sequence ID" value="SFJ37067.1"/>
    <property type="molecule type" value="Genomic_DNA"/>
</dbReference>
<protein>
    <submittedName>
        <fullName evidence="9">DNA-binding transcriptional response regulator, NtrC family, contains REC, AAA-type ATPase, and a Fis-type DNA-binding domains</fullName>
    </submittedName>
</protein>
<dbReference type="Pfam" id="PF00158">
    <property type="entry name" value="Sigma54_activat"/>
    <property type="match status" value="1"/>
</dbReference>
<dbReference type="InterPro" id="IPR001789">
    <property type="entry name" value="Sig_transdc_resp-reg_receiver"/>
</dbReference>
<evidence type="ECO:0000256" key="1">
    <source>
        <dbReference type="ARBA" id="ARBA00022741"/>
    </source>
</evidence>
<dbReference type="Proteomes" id="UP000183299">
    <property type="component" value="Unassembled WGS sequence"/>
</dbReference>
<keyword evidence="1" id="KW-0547">Nucleotide-binding</keyword>
<dbReference type="PANTHER" id="PTHR32071">
    <property type="entry name" value="TRANSCRIPTIONAL REGULATORY PROTEIN"/>
    <property type="match status" value="1"/>
</dbReference>
<dbReference type="Pfam" id="PF25601">
    <property type="entry name" value="AAA_lid_14"/>
    <property type="match status" value="1"/>
</dbReference>
<evidence type="ECO:0000259" key="7">
    <source>
        <dbReference type="PROSITE" id="PS50045"/>
    </source>
</evidence>
<evidence type="ECO:0000259" key="8">
    <source>
        <dbReference type="PROSITE" id="PS50110"/>
    </source>
</evidence>
<dbReference type="GO" id="GO:0005524">
    <property type="term" value="F:ATP binding"/>
    <property type="evidence" value="ECO:0007669"/>
    <property type="project" value="UniProtKB-KW"/>
</dbReference>
<dbReference type="InterPro" id="IPR011006">
    <property type="entry name" value="CheY-like_superfamily"/>
</dbReference>
<evidence type="ECO:0000313" key="10">
    <source>
        <dbReference type="Proteomes" id="UP000183299"/>
    </source>
</evidence>
<keyword evidence="2" id="KW-0067">ATP-binding</keyword>
<dbReference type="Pfam" id="PF02954">
    <property type="entry name" value="HTH_8"/>
    <property type="match status" value="1"/>
</dbReference>
<dbReference type="Gene3D" id="1.10.10.60">
    <property type="entry name" value="Homeodomain-like"/>
    <property type="match status" value="1"/>
</dbReference>
<accession>A0A1I3QVD7</accession>
<dbReference type="SMART" id="SM00448">
    <property type="entry name" value="REC"/>
    <property type="match status" value="1"/>
</dbReference>
<organism evidence="9 10">
    <name type="scientific">Celeribacter halophilus</name>
    <dbReference type="NCBI Taxonomy" id="576117"/>
    <lineage>
        <taxon>Bacteria</taxon>
        <taxon>Pseudomonadati</taxon>
        <taxon>Pseudomonadota</taxon>
        <taxon>Alphaproteobacteria</taxon>
        <taxon>Rhodobacterales</taxon>
        <taxon>Roseobacteraceae</taxon>
        <taxon>Celeribacter</taxon>
    </lineage>
</organism>
<evidence type="ECO:0000256" key="3">
    <source>
        <dbReference type="ARBA" id="ARBA00023012"/>
    </source>
</evidence>
<evidence type="ECO:0000256" key="4">
    <source>
        <dbReference type="ARBA" id="ARBA00023015"/>
    </source>
</evidence>
<dbReference type="InterPro" id="IPR009057">
    <property type="entry name" value="Homeodomain-like_sf"/>
</dbReference>
<evidence type="ECO:0000256" key="2">
    <source>
        <dbReference type="ARBA" id="ARBA00022840"/>
    </source>
</evidence>
<dbReference type="Gene3D" id="3.40.50.2300">
    <property type="match status" value="1"/>
</dbReference>
<feature type="domain" description="Sigma-54 factor interaction" evidence="7">
    <location>
        <begin position="181"/>
        <end position="407"/>
    </location>
</feature>
<proteinExistence type="predicted"/>
<dbReference type="GO" id="GO:0000160">
    <property type="term" value="P:phosphorelay signal transduction system"/>
    <property type="evidence" value="ECO:0007669"/>
    <property type="project" value="UniProtKB-KW"/>
</dbReference>
<evidence type="ECO:0000256" key="5">
    <source>
        <dbReference type="ARBA" id="ARBA00023163"/>
    </source>
</evidence>
<dbReference type="GO" id="GO:0043565">
    <property type="term" value="F:sequence-specific DNA binding"/>
    <property type="evidence" value="ECO:0007669"/>
    <property type="project" value="InterPro"/>
</dbReference>
<dbReference type="SUPFAM" id="SSF52540">
    <property type="entry name" value="P-loop containing nucleoside triphosphate hydrolases"/>
    <property type="match status" value="1"/>
</dbReference>
<dbReference type="PANTHER" id="PTHR32071:SF91">
    <property type="entry name" value="TUNGSTATE-RESPONSIVE TWO COMPONENT SIGMA54-DEPENDENT SIGNAL TRANSDUCTION SYSTEM RESPONSE REGULATOR FIS FAMILY"/>
    <property type="match status" value="1"/>
</dbReference>
<dbReference type="InterPro" id="IPR002197">
    <property type="entry name" value="HTH_Fis"/>
</dbReference>
<dbReference type="AlphaFoldDB" id="A0A1I3QVD7"/>
<dbReference type="Pfam" id="PF00072">
    <property type="entry name" value="Response_reg"/>
    <property type="match status" value="1"/>
</dbReference>
<evidence type="ECO:0000313" key="9">
    <source>
        <dbReference type="EMBL" id="SFJ37067.1"/>
    </source>
</evidence>
<sequence length="468" mass="51600">MSFLAKRIKDAFMNKNTHTEDGQNGVKAAFGPELAKASILVVDDEIGMRHFLKKTLADKCRLVEVAATPAEASECLDGKSYDVIMLDNIMPGMTGLEWLADQWQIGLRSDIILMTAYADLDTAIEALRLGVSDFLLKPFHSNQVLNAISKSLAKTELKRQNSVLRQELAAGSDLLRQRDSFIGSSQVAQALRETIERAAAINAHVVIEGETGTGKHIAARMLHSVSPRAHQPFTWLPCFGITQEEFRERLFGRVDGSHASGTEGILSTAEGGVLFLEDVDMLPANCQNTLVEWLSTGRFQPVGGGRSFQSDIRVVCCCKESLKEAVESGRFRTDLYYLLNVHEIWLPPLRERPSDVIEIAEFFLKTLSSRMGGAAPELTASVKRRLMAHDWPGNVMELRNVVERAIIQGGFDRALQDVGGTETESLEAVEQRHILNVLQACGGNKAEAARILGVARKTIDRKCQAWGL</sequence>
<keyword evidence="5" id="KW-0804">Transcription</keyword>
<gene>
    <name evidence="9" type="ORF">SAMN04488138_10494</name>
</gene>
<dbReference type="InterPro" id="IPR027417">
    <property type="entry name" value="P-loop_NTPase"/>
</dbReference>
<dbReference type="InterPro" id="IPR002078">
    <property type="entry name" value="Sigma_54_int"/>
</dbReference>
<dbReference type="PROSITE" id="PS50045">
    <property type="entry name" value="SIGMA54_INTERACT_4"/>
    <property type="match status" value="1"/>
</dbReference>
<dbReference type="PROSITE" id="PS50110">
    <property type="entry name" value="RESPONSE_REGULATORY"/>
    <property type="match status" value="1"/>
</dbReference>
<dbReference type="CDD" id="cd00156">
    <property type="entry name" value="REC"/>
    <property type="match status" value="1"/>
</dbReference>
<reference evidence="9 10" key="1">
    <citation type="submission" date="2016-10" db="EMBL/GenBank/DDBJ databases">
        <authorList>
            <person name="de Groot N.N."/>
        </authorList>
    </citation>
    <scope>NUCLEOTIDE SEQUENCE [LARGE SCALE GENOMIC DNA]</scope>
    <source>
        <strain evidence="9 10">CGMCC 1.8891</strain>
    </source>
</reference>
<keyword evidence="3" id="KW-0902">Two-component regulatory system</keyword>
<dbReference type="SUPFAM" id="SSF46689">
    <property type="entry name" value="Homeodomain-like"/>
    <property type="match status" value="1"/>
</dbReference>
<dbReference type="OrthoDB" id="9805953at2"/>
<name>A0A1I3QVD7_9RHOB</name>
<dbReference type="GO" id="GO:0006355">
    <property type="term" value="P:regulation of DNA-templated transcription"/>
    <property type="evidence" value="ECO:0007669"/>
    <property type="project" value="InterPro"/>
</dbReference>
<keyword evidence="10" id="KW-1185">Reference proteome</keyword>
<dbReference type="PRINTS" id="PR01590">
    <property type="entry name" value="HTHFIS"/>
</dbReference>
<keyword evidence="4" id="KW-0805">Transcription regulation</keyword>
<dbReference type="Gene3D" id="1.10.8.60">
    <property type="match status" value="1"/>
</dbReference>
<dbReference type="Gene3D" id="3.40.50.300">
    <property type="entry name" value="P-loop containing nucleotide triphosphate hydrolases"/>
    <property type="match status" value="1"/>
</dbReference>
<dbReference type="SUPFAM" id="SSF52172">
    <property type="entry name" value="CheY-like"/>
    <property type="match status" value="1"/>
</dbReference>
<evidence type="ECO:0000256" key="6">
    <source>
        <dbReference type="PROSITE-ProRule" id="PRU00169"/>
    </source>
</evidence>
<feature type="modified residue" description="4-aspartylphosphate" evidence="6">
    <location>
        <position position="87"/>
    </location>
</feature>
<keyword evidence="6" id="KW-0597">Phosphoprotein</keyword>
<feature type="domain" description="Response regulatory" evidence="8">
    <location>
        <begin position="38"/>
        <end position="152"/>
    </location>
</feature>
<dbReference type="STRING" id="576117.SAMN04488138_10494"/>
<dbReference type="InterPro" id="IPR058031">
    <property type="entry name" value="AAA_lid_NorR"/>
</dbReference>
<keyword evidence="9" id="KW-0238">DNA-binding</keyword>